<organism evidence="1 2">
    <name type="scientific">Alteromonas mediterranea (strain DSM 17117 / CIP 110805 / LMG 28347 / Deep ecotype)</name>
    <dbReference type="NCBI Taxonomy" id="1774373"/>
    <lineage>
        <taxon>Bacteria</taxon>
        <taxon>Pseudomonadati</taxon>
        <taxon>Pseudomonadota</taxon>
        <taxon>Gammaproteobacteria</taxon>
        <taxon>Alteromonadales</taxon>
        <taxon>Alteromonadaceae</taxon>
        <taxon>Alteromonas/Salinimonas group</taxon>
        <taxon>Alteromonas</taxon>
    </lineage>
</organism>
<sequence>MKLLYLLAFMPMVCSAYDGLEQAQIIICGVIAEDLKNTYTMKDLDPDVFFDEYNKIQEETGLWTEQGKEKSYAHASYVANKTKTEFADLNPVGKRRDPVYQLFNDIHDSSFHAWGFYSCEGMYRRLNAGE</sequence>
<evidence type="ECO:0000313" key="2">
    <source>
        <dbReference type="Proteomes" id="UP000001870"/>
    </source>
</evidence>
<dbReference type="EMBL" id="CP001103">
    <property type="protein sequence ID" value="AEA99048.1"/>
    <property type="molecule type" value="Genomic_DNA"/>
</dbReference>
<name>F2GC92_ALTMD</name>
<dbReference type="AlphaFoldDB" id="F2GC92"/>
<reference evidence="1 2" key="1">
    <citation type="journal article" date="2008" name="ISME J.">
        <title>Comparative genomics of two ecotypes of the marine planktonic copiotroph Alteromonas macleodii suggests alternative lifestyles associated with different kinds of particulate organic matter.</title>
        <authorList>
            <person name="Ivars-Martinez E."/>
            <person name="Martin-Cuadrado A.B."/>
            <person name="D'Auria G."/>
            <person name="Mira A."/>
            <person name="Ferriera S."/>
            <person name="Johnson J."/>
            <person name="Friedman R."/>
            <person name="Rodriguez-Valera F."/>
        </authorList>
    </citation>
    <scope>NUCLEOTIDE SEQUENCE [LARGE SCALE GENOMIC DNA]</scope>
    <source>
        <strain evidence="2">DSM 17117 / CIP 110805 / LMG 28347 / Deep ecotype</strain>
    </source>
</reference>
<dbReference type="HOGENOM" id="CLU_1933588_0_0_6"/>
<keyword evidence="2" id="KW-1185">Reference proteome</keyword>
<evidence type="ECO:0000313" key="1">
    <source>
        <dbReference type="EMBL" id="AEA99048.1"/>
    </source>
</evidence>
<reference evidence="1 2" key="2">
    <citation type="journal article" date="2015" name="Antonie Van Leeuwenhoek">
        <title>Ecophysiological diversity of a novel member of the genus Alteromonas, and description of Alteromonas mediterranea sp. nov.</title>
        <authorList>
            <person name="Ivanova E.P."/>
            <person name="Lopez-Perez M."/>
            <person name="Zabalos M."/>
            <person name="Nguyen S.H."/>
            <person name="Webb H.K."/>
            <person name="Ryan J."/>
            <person name="Lagutin K."/>
            <person name="Vyssotski M."/>
            <person name="Crawford R.J."/>
            <person name="Rodriguez-Valera F."/>
        </authorList>
    </citation>
    <scope>NUCLEOTIDE SEQUENCE [LARGE SCALE GENOMIC DNA]</scope>
    <source>
        <strain evidence="2">DSM 17117 / CIP 110805 / LMG 28347 / Deep ecotype</strain>
    </source>
</reference>
<accession>F2GC92</accession>
<gene>
    <name evidence="1" type="ordered locus">MADE_1014570</name>
</gene>
<dbReference type="RefSeq" id="WP_012519340.1">
    <property type="nucleotide sequence ID" value="NC_011138.3"/>
</dbReference>
<protein>
    <submittedName>
        <fullName evidence="1">Uncharacterized protein</fullName>
    </submittedName>
</protein>
<dbReference type="Proteomes" id="UP000001870">
    <property type="component" value="Chromosome"/>
</dbReference>
<dbReference type="KEGG" id="amc:MADE_1014570"/>
<proteinExistence type="predicted"/>